<evidence type="ECO:0000256" key="4">
    <source>
        <dbReference type="ARBA" id="ARBA00022692"/>
    </source>
</evidence>
<dbReference type="InterPro" id="IPR051874">
    <property type="entry name" value="Ig-like_domain-LISCH7"/>
</dbReference>
<dbReference type="OMA" id="IDPANDC"/>
<reference evidence="13" key="1">
    <citation type="submission" date="2025-08" db="UniProtKB">
        <authorList>
            <consortium name="Ensembl"/>
        </authorList>
    </citation>
    <scope>IDENTIFICATION</scope>
</reference>
<dbReference type="Ensembl" id="ENSPMAT00000003344.1">
    <property type="protein sequence ID" value="ENSPMAP00000003329.1"/>
    <property type="gene ID" value="ENSPMAG00000003051.1"/>
</dbReference>
<evidence type="ECO:0000256" key="9">
    <source>
        <dbReference type="ARBA" id="ARBA00023319"/>
    </source>
</evidence>
<protein>
    <recommendedName>
        <fullName evidence="12">Ig-like domain-containing protein</fullName>
    </recommendedName>
</protein>
<dbReference type="Pfam" id="PF05624">
    <property type="entry name" value="LSR"/>
    <property type="match status" value="1"/>
</dbReference>
<evidence type="ECO:0000256" key="6">
    <source>
        <dbReference type="ARBA" id="ARBA00022989"/>
    </source>
</evidence>
<comment type="subcellular location">
    <subcellularLocation>
        <location evidence="1">Cell junction</location>
        <location evidence="1">Tight junction</location>
    </subcellularLocation>
    <subcellularLocation>
        <location evidence="10">Endomembrane system</location>
        <topology evidence="10">Single-pass type I membrane protein</topology>
    </subcellularLocation>
</comment>
<dbReference type="GO" id="GO:0005923">
    <property type="term" value="C:bicellular tight junction"/>
    <property type="evidence" value="ECO:0007669"/>
    <property type="project" value="UniProtKB-SubCell"/>
</dbReference>
<dbReference type="PANTHER" id="PTHR15923">
    <property type="entry name" value="TRANSMEMBRANE AND IMMUNOGLOBULIN DOMAIN-CONTAINING PROTEIN"/>
    <property type="match status" value="1"/>
</dbReference>
<organism evidence="13">
    <name type="scientific">Petromyzon marinus</name>
    <name type="common">Sea lamprey</name>
    <dbReference type="NCBI Taxonomy" id="7757"/>
    <lineage>
        <taxon>Eukaryota</taxon>
        <taxon>Metazoa</taxon>
        <taxon>Chordata</taxon>
        <taxon>Craniata</taxon>
        <taxon>Vertebrata</taxon>
        <taxon>Cyclostomata</taxon>
        <taxon>Hyperoartia</taxon>
        <taxon>Petromyzontiformes</taxon>
        <taxon>Petromyzontidae</taxon>
        <taxon>Petromyzon</taxon>
    </lineage>
</organism>
<dbReference type="STRING" id="7757.ENSPMAP00000003329"/>
<dbReference type="SUPFAM" id="SSF48726">
    <property type="entry name" value="Immunoglobulin"/>
    <property type="match status" value="1"/>
</dbReference>
<dbReference type="AlphaFoldDB" id="S4RDP7"/>
<name>S4RDP7_PETMA</name>
<dbReference type="GeneTree" id="ENSGT00950000183058"/>
<proteinExistence type="inferred from homology"/>
<comment type="similarity">
    <text evidence="2">Belongs to the immunoglobulin superfamily. LISCH7 family.</text>
</comment>
<evidence type="ECO:0000259" key="12">
    <source>
        <dbReference type="PROSITE" id="PS50835"/>
    </source>
</evidence>
<dbReference type="GO" id="GO:0061689">
    <property type="term" value="C:tricellular tight junction"/>
    <property type="evidence" value="ECO:0007669"/>
    <property type="project" value="TreeGrafter"/>
</dbReference>
<dbReference type="PANTHER" id="PTHR15923:SF1">
    <property type="entry name" value="LIPOLYSIS-STIMULATED LIPOPROTEIN RECEPTOR"/>
    <property type="match status" value="1"/>
</dbReference>
<keyword evidence="8" id="KW-1015">Disulfide bond</keyword>
<dbReference type="Gene3D" id="2.60.40.10">
    <property type="entry name" value="Immunoglobulins"/>
    <property type="match status" value="1"/>
</dbReference>
<dbReference type="InterPro" id="IPR036179">
    <property type="entry name" value="Ig-like_dom_sf"/>
</dbReference>
<sequence length="264" mass="29526">MQVRVKNPWNVAMLFQYVTLRCEYTTSVPNEEPIIMWKYKSYCRDRVSDSLNPSSGSVSINNQVQQANPNFNPYTDCPDSQRVIRTVATKRGNTVTLGNDYQARRITIINQAELEIQMTQWGDSGVYYCQVISTADLSGNNEAYGELLVLSRTSNRTELLPGFDLPGLSDWLFVVLIVMGGVLLLILIGVCWCQCCPHTCCCYLSCVCCPERCCCPRALYEAGKAATGSYAGSTRAPSVFSRFSTRYARGHSPAPRGYPIHQDY</sequence>
<dbReference type="HOGENOM" id="CLU_088120_0_0_1"/>
<dbReference type="InterPro" id="IPR013783">
    <property type="entry name" value="Ig-like_fold"/>
</dbReference>
<dbReference type="GO" id="GO:1904274">
    <property type="term" value="P:tricellular tight junction assembly"/>
    <property type="evidence" value="ECO:0007669"/>
    <property type="project" value="TreeGrafter"/>
</dbReference>
<evidence type="ECO:0000256" key="7">
    <source>
        <dbReference type="ARBA" id="ARBA00023136"/>
    </source>
</evidence>
<evidence type="ECO:0000256" key="3">
    <source>
        <dbReference type="ARBA" id="ARBA00022427"/>
    </source>
</evidence>
<keyword evidence="6 11" id="KW-1133">Transmembrane helix</keyword>
<keyword evidence="7 11" id="KW-0472">Membrane</keyword>
<evidence type="ECO:0000256" key="2">
    <source>
        <dbReference type="ARBA" id="ARBA00009491"/>
    </source>
</evidence>
<accession>S4RDP7</accession>
<evidence type="ECO:0000256" key="8">
    <source>
        <dbReference type="ARBA" id="ARBA00023157"/>
    </source>
</evidence>
<keyword evidence="4 11" id="KW-0812">Transmembrane</keyword>
<reference evidence="13" key="2">
    <citation type="submission" date="2025-09" db="UniProtKB">
        <authorList>
            <consortium name="Ensembl"/>
        </authorList>
    </citation>
    <scope>IDENTIFICATION</scope>
</reference>
<dbReference type="GO" id="GO:0005886">
    <property type="term" value="C:plasma membrane"/>
    <property type="evidence" value="ECO:0007669"/>
    <property type="project" value="TreeGrafter"/>
</dbReference>
<dbReference type="InterPro" id="IPR008664">
    <property type="entry name" value="LISCH7"/>
</dbReference>
<dbReference type="GO" id="GO:0012505">
    <property type="term" value="C:endomembrane system"/>
    <property type="evidence" value="ECO:0007669"/>
    <property type="project" value="UniProtKB-SubCell"/>
</dbReference>
<dbReference type="PROSITE" id="PS50835">
    <property type="entry name" value="IG_LIKE"/>
    <property type="match status" value="1"/>
</dbReference>
<keyword evidence="5" id="KW-0965">Cell junction</keyword>
<feature type="domain" description="Ig-like" evidence="12">
    <location>
        <begin position="18"/>
        <end position="131"/>
    </location>
</feature>
<dbReference type="GO" id="GO:0060856">
    <property type="term" value="P:establishment of blood-brain barrier"/>
    <property type="evidence" value="ECO:0007669"/>
    <property type="project" value="TreeGrafter"/>
</dbReference>
<evidence type="ECO:0000256" key="5">
    <source>
        <dbReference type="ARBA" id="ARBA00022949"/>
    </source>
</evidence>
<dbReference type="InterPro" id="IPR007110">
    <property type="entry name" value="Ig-like_dom"/>
</dbReference>
<keyword evidence="3" id="KW-0796">Tight junction</keyword>
<evidence type="ECO:0000313" key="13">
    <source>
        <dbReference type="Ensembl" id="ENSPMAP00000003329.1"/>
    </source>
</evidence>
<evidence type="ECO:0000256" key="1">
    <source>
        <dbReference type="ARBA" id="ARBA00004435"/>
    </source>
</evidence>
<evidence type="ECO:0000256" key="11">
    <source>
        <dbReference type="SAM" id="Phobius"/>
    </source>
</evidence>
<feature type="transmembrane region" description="Helical" evidence="11">
    <location>
        <begin position="171"/>
        <end position="190"/>
    </location>
</feature>
<evidence type="ECO:0000256" key="10">
    <source>
        <dbReference type="ARBA" id="ARBA00046288"/>
    </source>
</evidence>
<keyword evidence="9" id="KW-0393">Immunoglobulin domain</keyword>